<dbReference type="Proteomes" id="UP000485058">
    <property type="component" value="Unassembled WGS sequence"/>
</dbReference>
<keyword evidence="2" id="KW-1185">Reference proteome</keyword>
<reference evidence="1 2" key="1">
    <citation type="submission" date="2020-02" db="EMBL/GenBank/DDBJ databases">
        <title>Draft genome sequence of Haematococcus lacustris strain NIES-144.</title>
        <authorList>
            <person name="Morimoto D."/>
            <person name="Nakagawa S."/>
            <person name="Yoshida T."/>
            <person name="Sawayama S."/>
        </authorList>
    </citation>
    <scope>NUCLEOTIDE SEQUENCE [LARGE SCALE GENOMIC DNA]</scope>
    <source>
        <strain evidence="1 2">NIES-144</strain>
    </source>
</reference>
<comment type="caution">
    <text evidence="1">The sequence shown here is derived from an EMBL/GenBank/DDBJ whole genome shotgun (WGS) entry which is preliminary data.</text>
</comment>
<protein>
    <submittedName>
        <fullName evidence="1">PKS_ER domain-containing protein</fullName>
    </submittedName>
</protein>
<evidence type="ECO:0000313" key="2">
    <source>
        <dbReference type="Proteomes" id="UP000485058"/>
    </source>
</evidence>
<name>A0A699Z241_HAELA</name>
<evidence type="ECO:0000313" key="1">
    <source>
        <dbReference type="EMBL" id="GFH16613.1"/>
    </source>
</evidence>
<organism evidence="1 2">
    <name type="scientific">Haematococcus lacustris</name>
    <name type="common">Green alga</name>
    <name type="synonym">Haematococcus pluvialis</name>
    <dbReference type="NCBI Taxonomy" id="44745"/>
    <lineage>
        <taxon>Eukaryota</taxon>
        <taxon>Viridiplantae</taxon>
        <taxon>Chlorophyta</taxon>
        <taxon>core chlorophytes</taxon>
        <taxon>Chlorophyceae</taxon>
        <taxon>CS clade</taxon>
        <taxon>Chlamydomonadales</taxon>
        <taxon>Haematococcaceae</taxon>
        <taxon>Haematococcus</taxon>
    </lineage>
</organism>
<accession>A0A699Z241</accession>
<sequence length="54" mass="6084">MDASQKLLPVVASKPRDWCRIITHRLPLSDGVKGYELFDKKLEGCVKVVLACKQ</sequence>
<dbReference type="EMBL" id="BLLF01001023">
    <property type="protein sequence ID" value="GFH16613.1"/>
    <property type="molecule type" value="Genomic_DNA"/>
</dbReference>
<dbReference type="AlphaFoldDB" id="A0A699Z241"/>
<gene>
    <name evidence="1" type="ORF">HaLaN_13062</name>
</gene>
<feature type="non-terminal residue" evidence="1">
    <location>
        <position position="1"/>
    </location>
</feature>
<proteinExistence type="predicted"/>